<dbReference type="Pfam" id="PF21981">
    <property type="entry name" value="RecX_HTH3"/>
    <property type="match status" value="2"/>
</dbReference>
<evidence type="ECO:0000256" key="4">
    <source>
        <dbReference type="ARBA" id="ARBA00022490"/>
    </source>
</evidence>
<evidence type="ECO:0000313" key="9">
    <source>
        <dbReference type="EMBL" id="MDR7074633.1"/>
    </source>
</evidence>
<dbReference type="InterPro" id="IPR003783">
    <property type="entry name" value="Regulatory_RecX"/>
</dbReference>
<feature type="domain" description="RecX third three-helical" evidence="7">
    <location>
        <begin position="217"/>
        <end position="263"/>
    </location>
</feature>
<organism evidence="9 10">
    <name type="scientific">Fictibacillus barbaricus</name>
    <dbReference type="NCBI Taxonomy" id="182136"/>
    <lineage>
        <taxon>Bacteria</taxon>
        <taxon>Bacillati</taxon>
        <taxon>Bacillota</taxon>
        <taxon>Bacilli</taxon>
        <taxon>Bacillales</taxon>
        <taxon>Fictibacillaceae</taxon>
        <taxon>Fictibacillus</taxon>
    </lineage>
</organism>
<evidence type="ECO:0000259" key="6">
    <source>
        <dbReference type="Pfam" id="PF02631"/>
    </source>
</evidence>
<comment type="similarity">
    <text evidence="2 5">Belongs to the RecX family.</text>
</comment>
<dbReference type="EMBL" id="JAVDWA010000009">
    <property type="protein sequence ID" value="MDR7074633.1"/>
    <property type="molecule type" value="Genomic_DNA"/>
</dbReference>
<dbReference type="PANTHER" id="PTHR33602">
    <property type="entry name" value="REGULATORY PROTEIN RECX FAMILY PROTEIN"/>
    <property type="match status" value="1"/>
</dbReference>
<evidence type="ECO:0000256" key="2">
    <source>
        <dbReference type="ARBA" id="ARBA00009695"/>
    </source>
</evidence>
<feature type="domain" description="RecX first three-helical" evidence="8">
    <location>
        <begin position="66"/>
        <end position="105"/>
    </location>
</feature>
<evidence type="ECO:0000313" key="10">
    <source>
        <dbReference type="Proteomes" id="UP001258181"/>
    </source>
</evidence>
<evidence type="ECO:0000259" key="7">
    <source>
        <dbReference type="Pfam" id="PF21981"/>
    </source>
</evidence>
<feature type="domain" description="RecX third three-helical" evidence="7">
    <location>
        <begin position="159"/>
        <end position="205"/>
    </location>
</feature>
<dbReference type="HAMAP" id="MF_01114">
    <property type="entry name" value="RecX"/>
    <property type="match status" value="1"/>
</dbReference>
<feature type="domain" description="RecX second three-helical" evidence="6">
    <location>
        <begin position="112"/>
        <end position="153"/>
    </location>
</feature>
<dbReference type="Pfam" id="PF02631">
    <property type="entry name" value="RecX_HTH2"/>
    <property type="match status" value="1"/>
</dbReference>
<sequence length="271" mass="31759">MAVITRISAQQKNDERFNVFIQKGAKEEFAFSVDADVLIRFQLQKGMEINEEEWDEILSEDEYRKAFNKALHYLSFRMRTVHEIEAYLEKKEVAEQTIKRVIEKLSEYNFANDKSYADSFVKTRMNTSFKGPGAIRQELKKKGIGENDAQGALDQFSYDQQLEASIKFIQKQFSGRAKRSEKEQKQKIAQQLQQKGFSWEVIEMAFQKAEISQSAEEEKEALQYHANKAHQKYKKYSGYEYEARMKRYLFGKGFNSEVISEVLNSDFFNGQ</sequence>
<gene>
    <name evidence="5" type="primary">recX</name>
    <name evidence="9" type="ORF">J2X07_003630</name>
</gene>
<dbReference type="InterPro" id="IPR053925">
    <property type="entry name" value="RecX_HTH_3rd"/>
</dbReference>
<reference evidence="9 10" key="1">
    <citation type="submission" date="2023-07" db="EMBL/GenBank/DDBJ databases">
        <title>Sorghum-associated microbial communities from plants grown in Nebraska, USA.</title>
        <authorList>
            <person name="Schachtman D."/>
        </authorList>
    </citation>
    <scope>NUCLEOTIDE SEQUENCE [LARGE SCALE GENOMIC DNA]</scope>
    <source>
        <strain evidence="9 10">BE211</strain>
    </source>
</reference>
<name>A0ABU1U584_9BACL</name>
<dbReference type="InterPro" id="IPR053926">
    <property type="entry name" value="RecX_HTH_1st"/>
</dbReference>
<dbReference type="PANTHER" id="PTHR33602:SF1">
    <property type="entry name" value="REGULATORY PROTEIN RECX FAMILY PROTEIN"/>
    <property type="match status" value="1"/>
</dbReference>
<comment type="function">
    <text evidence="5">Modulates RecA activity.</text>
</comment>
<evidence type="ECO:0000259" key="8">
    <source>
        <dbReference type="Pfam" id="PF21982"/>
    </source>
</evidence>
<keyword evidence="10" id="KW-1185">Reference proteome</keyword>
<protein>
    <recommendedName>
        <fullName evidence="3 5">Regulatory protein RecX</fullName>
    </recommendedName>
</protein>
<evidence type="ECO:0000256" key="5">
    <source>
        <dbReference type="HAMAP-Rule" id="MF_01114"/>
    </source>
</evidence>
<comment type="caution">
    <text evidence="9">The sequence shown here is derived from an EMBL/GenBank/DDBJ whole genome shotgun (WGS) entry which is preliminary data.</text>
</comment>
<keyword evidence="4 5" id="KW-0963">Cytoplasm</keyword>
<comment type="subcellular location">
    <subcellularLocation>
        <location evidence="1 5">Cytoplasm</location>
    </subcellularLocation>
</comment>
<dbReference type="Gene3D" id="1.10.10.10">
    <property type="entry name" value="Winged helix-like DNA-binding domain superfamily/Winged helix DNA-binding domain"/>
    <property type="match status" value="4"/>
</dbReference>
<dbReference type="NCBIfam" id="NF010733">
    <property type="entry name" value="PRK14135.1"/>
    <property type="match status" value="1"/>
</dbReference>
<evidence type="ECO:0000256" key="3">
    <source>
        <dbReference type="ARBA" id="ARBA00018111"/>
    </source>
</evidence>
<accession>A0ABU1U584</accession>
<dbReference type="Pfam" id="PF21982">
    <property type="entry name" value="RecX_HTH1"/>
    <property type="match status" value="1"/>
</dbReference>
<dbReference type="Proteomes" id="UP001258181">
    <property type="component" value="Unassembled WGS sequence"/>
</dbReference>
<dbReference type="RefSeq" id="WP_310261894.1">
    <property type="nucleotide sequence ID" value="NZ_JAVDWA010000009.1"/>
</dbReference>
<dbReference type="InterPro" id="IPR036388">
    <property type="entry name" value="WH-like_DNA-bd_sf"/>
</dbReference>
<dbReference type="InterPro" id="IPR053924">
    <property type="entry name" value="RecX_HTH_2nd"/>
</dbReference>
<evidence type="ECO:0000256" key="1">
    <source>
        <dbReference type="ARBA" id="ARBA00004496"/>
    </source>
</evidence>
<proteinExistence type="inferred from homology"/>